<evidence type="ECO:0000259" key="2">
    <source>
        <dbReference type="Pfam" id="PF01523"/>
    </source>
</evidence>
<proteinExistence type="inferred from homology"/>
<protein>
    <submittedName>
        <fullName evidence="5">PmbA protein</fullName>
    </submittedName>
</protein>
<dbReference type="PANTHER" id="PTHR43421:SF1">
    <property type="entry name" value="METALLOPROTEASE PMBA"/>
    <property type="match status" value="1"/>
</dbReference>
<dbReference type="GO" id="GO:0006508">
    <property type="term" value="P:proteolysis"/>
    <property type="evidence" value="ECO:0007669"/>
    <property type="project" value="InterPro"/>
</dbReference>
<dbReference type="Gene3D" id="3.30.2290.10">
    <property type="entry name" value="PmbA/TldD superfamily"/>
    <property type="match status" value="1"/>
</dbReference>
<sequence>MDSQYKKYAENAVHKALRSGASMAEAYISSSKELEIEVREQAVDTMKLAEDRGMGIRVFQDGKNGFAFTTDLSDGAIDEAVRQALANARLSEPDEYRLLPRPAPSYPEMDLYDTAIRAATVEEKIDMARTMEKEARAADKRISIIESSTYHDGEAEVILVNSHGISLQYGVAYCGMYITLVAGQGEESQTGFAMKYGLRYADLDPAALGREAASRAVRMLGARPVASRQAPVVLEPYVATGFLGVLAPALSAEAVQKGRSLFAGKVGQQVASDQINIIDDGTLPGGIASAPFDGEGVPMSRTVLVQGGLLQGFLHNVYTAARDGVLSTGNGTRGSFKGTPEVGTTNFFIEPGSQTPEQIIGDIKSGLYVTEVMGLHTANPISGDFSLGASGLWIENGQLAYPVRGLAIAGNIMEMLGRVDAVGSDLQFFGTRGAPTIRVSRMSISGGGQA</sequence>
<organism evidence="5 6">
    <name type="scientific">Desulfallas thermosapovorans DSM 6562</name>
    <dbReference type="NCBI Taxonomy" id="1121431"/>
    <lineage>
        <taxon>Bacteria</taxon>
        <taxon>Bacillati</taxon>
        <taxon>Bacillota</taxon>
        <taxon>Clostridia</taxon>
        <taxon>Eubacteriales</taxon>
        <taxon>Desulfallaceae</taxon>
        <taxon>Desulfallas</taxon>
    </lineage>
</organism>
<dbReference type="PANTHER" id="PTHR43421">
    <property type="entry name" value="METALLOPROTEASE PMBA"/>
    <property type="match status" value="1"/>
</dbReference>
<feature type="domain" description="Metalloprotease TldD/E C-terminal" evidence="3">
    <location>
        <begin position="228"/>
        <end position="446"/>
    </location>
</feature>
<dbReference type="GO" id="GO:0008237">
    <property type="term" value="F:metallopeptidase activity"/>
    <property type="evidence" value="ECO:0007669"/>
    <property type="project" value="InterPro"/>
</dbReference>
<evidence type="ECO:0000259" key="4">
    <source>
        <dbReference type="Pfam" id="PF19290"/>
    </source>
</evidence>
<dbReference type="SUPFAM" id="SSF111283">
    <property type="entry name" value="Putative modulator of DNA gyrase, PmbA/TldD"/>
    <property type="match status" value="1"/>
</dbReference>
<dbReference type="Pfam" id="PF19290">
    <property type="entry name" value="PmbA_TldD_2nd"/>
    <property type="match status" value="1"/>
</dbReference>
<evidence type="ECO:0000259" key="3">
    <source>
        <dbReference type="Pfam" id="PF19289"/>
    </source>
</evidence>
<dbReference type="AlphaFoldDB" id="A0A5S4ZS19"/>
<evidence type="ECO:0000256" key="1">
    <source>
        <dbReference type="ARBA" id="ARBA00005836"/>
    </source>
</evidence>
<reference evidence="5 6" key="1">
    <citation type="submission" date="2019-07" db="EMBL/GenBank/DDBJ databases">
        <title>Genomic Encyclopedia of Type Strains, Phase I: the one thousand microbial genomes (KMG-I) project.</title>
        <authorList>
            <person name="Kyrpides N."/>
        </authorList>
    </citation>
    <scope>NUCLEOTIDE SEQUENCE [LARGE SCALE GENOMIC DNA]</scope>
    <source>
        <strain evidence="5 6">DSM 6562</strain>
    </source>
</reference>
<dbReference type="GO" id="GO:0005829">
    <property type="term" value="C:cytosol"/>
    <property type="evidence" value="ECO:0007669"/>
    <property type="project" value="TreeGrafter"/>
</dbReference>
<comment type="similarity">
    <text evidence="1">Belongs to the peptidase U62 family.</text>
</comment>
<comment type="caution">
    <text evidence="5">The sequence shown here is derived from an EMBL/GenBank/DDBJ whole genome shotgun (WGS) entry which is preliminary data.</text>
</comment>
<dbReference type="InterPro" id="IPR002510">
    <property type="entry name" value="Metalloprtase-TldD/E_N"/>
</dbReference>
<dbReference type="InterPro" id="IPR036059">
    <property type="entry name" value="TldD/PmbA_sf"/>
</dbReference>
<dbReference type="InterPro" id="IPR035068">
    <property type="entry name" value="TldD/PmbA_N"/>
</dbReference>
<dbReference type="InterPro" id="IPR045570">
    <property type="entry name" value="Metalloprtase-TldD/E_cen_dom"/>
</dbReference>
<name>A0A5S4ZS19_9FIRM</name>
<dbReference type="Pfam" id="PF01523">
    <property type="entry name" value="PmbA_TldD_1st"/>
    <property type="match status" value="1"/>
</dbReference>
<dbReference type="Pfam" id="PF19289">
    <property type="entry name" value="PmbA_TldD_3rd"/>
    <property type="match status" value="1"/>
</dbReference>
<dbReference type="InterPro" id="IPR045569">
    <property type="entry name" value="Metalloprtase-TldD/E_C"/>
</dbReference>
<dbReference type="EMBL" id="VNHM01000007">
    <property type="protein sequence ID" value="TYO95646.1"/>
    <property type="molecule type" value="Genomic_DNA"/>
</dbReference>
<feature type="domain" description="Metalloprotease TldD/E N-terminal" evidence="2">
    <location>
        <begin position="24"/>
        <end position="88"/>
    </location>
</feature>
<feature type="domain" description="Metalloprotease TldD/E central" evidence="4">
    <location>
        <begin position="118"/>
        <end position="220"/>
    </location>
</feature>
<dbReference type="InterPro" id="IPR047657">
    <property type="entry name" value="PmbA"/>
</dbReference>
<evidence type="ECO:0000313" key="5">
    <source>
        <dbReference type="EMBL" id="TYO95646.1"/>
    </source>
</evidence>
<accession>A0A5S4ZS19</accession>
<evidence type="ECO:0000313" key="6">
    <source>
        <dbReference type="Proteomes" id="UP000323166"/>
    </source>
</evidence>
<gene>
    <name evidence="5" type="ORF">LX24_01609</name>
</gene>
<dbReference type="RefSeq" id="WP_166511613.1">
    <property type="nucleotide sequence ID" value="NZ_VNHM01000007.1"/>
</dbReference>
<dbReference type="Proteomes" id="UP000323166">
    <property type="component" value="Unassembled WGS sequence"/>
</dbReference>
<keyword evidence="6" id="KW-1185">Reference proteome</keyword>